<comment type="caution">
    <text evidence="1">The sequence shown here is derived from an EMBL/GenBank/DDBJ whole genome shotgun (WGS) entry which is preliminary data.</text>
</comment>
<sequence>MTIVRHDTKARMSRAVIHNDIAYLCGQVAGPEARQGDITEQTESMLARVDALLAEIGSNRENLLTATLYLKDGHDFAAMNAVWDAWVPTGHAPARTCVCAPMPADELKVEITVTALVIGEYSY</sequence>
<dbReference type="AlphaFoldDB" id="A0A368U9J4"/>
<dbReference type="Pfam" id="PF01042">
    <property type="entry name" value="Ribonuc_L-PSP"/>
    <property type="match status" value="1"/>
</dbReference>
<evidence type="ECO:0000313" key="1">
    <source>
        <dbReference type="EMBL" id="RCV91713.1"/>
    </source>
</evidence>
<dbReference type="EMBL" id="QPII01000001">
    <property type="protein sequence ID" value="RCV91713.1"/>
    <property type="molecule type" value="Genomic_DNA"/>
</dbReference>
<dbReference type="PANTHER" id="PTHR47328:SF1">
    <property type="entry name" value="RUTC FAMILY PROTEIN YOAB"/>
    <property type="match status" value="1"/>
</dbReference>
<dbReference type="InterPro" id="IPR035709">
    <property type="entry name" value="YoaB-like"/>
</dbReference>
<proteinExistence type="predicted"/>
<organism evidence="1 2">
    <name type="scientific">Billgrantia montanilacus</name>
    <dbReference type="NCBI Taxonomy" id="2282305"/>
    <lineage>
        <taxon>Bacteria</taxon>
        <taxon>Pseudomonadati</taxon>
        <taxon>Pseudomonadota</taxon>
        <taxon>Gammaproteobacteria</taxon>
        <taxon>Oceanospirillales</taxon>
        <taxon>Halomonadaceae</taxon>
        <taxon>Billgrantia</taxon>
    </lineage>
</organism>
<dbReference type="RefSeq" id="WP_114477163.1">
    <property type="nucleotide sequence ID" value="NZ_QPII01000001.1"/>
</dbReference>
<dbReference type="Gene3D" id="3.30.1330.40">
    <property type="entry name" value="RutC-like"/>
    <property type="match status" value="1"/>
</dbReference>
<reference evidence="1 2" key="1">
    <citation type="submission" date="2018-07" db="EMBL/GenBank/DDBJ databases">
        <title>Halomonas montanilacus sp. nov., isolated from Lake Pengyan on Tibetan Plateau.</title>
        <authorList>
            <person name="Lu H."/>
            <person name="Xing P."/>
            <person name="Wu Q."/>
        </authorList>
    </citation>
    <scope>NUCLEOTIDE SEQUENCE [LARGE SCALE GENOMIC DNA]</scope>
    <source>
        <strain evidence="1 2">PYC7W</strain>
    </source>
</reference>
<dbReference type="PANTHER" id="PTHR47328">
    <property type="match status" value="1"/>
</dbReference>
<dbReference type="InterPro" id="IPR035959">
    <property type="entry name" value="RutC-like_sf"/>
</dbReference>
<dbReference type="InterPro" id="IPR006175">
    <property type="entry name" value="YjgF/YER057c/UK114"/>
</dbReference>
<protein>
    <submittedName>
        <fullName evidence="1">RidA family protein</fullName>
    </submittedName>
</protein>
<keyword evidence="2" id="KW-1185">Reference proteome</keyword>
<dbReference type="CDD" id="cd06150">
    <property type="entry name" value="YjgF_YER057c_UK114_like_2"/>
    <property type="match status" value="1"/>
</dbReference>
<gene>
    <name evidence="1" type="ORF">DU505_01195</name>
</gene>
<evidence type="ECO:0000313" key="2">
    <source>
        <dbReference type="Proteomes" id="UP000252405"/>
    </source>
</evidence>
<dbReference type="Proteomes" id="UP000252405">
    <property type="component" value="Unassembled WGS sequence"/>
</dbReference>
<dbReference type="OrthoDB" id="6899345at2"/>
<accession>A0A368U9J4</accession>
<dbReference type="SUPFAM" id="SSF55298">
    <property type="entry name" value="YjgF-like"/>
    <property type="match status" value="1"/>
</dbReference>
<name>A0A368U9J4_9GAMM</name>